<organism evidence="4 5">
    <name type="scientific">Symbiodinium microadriaticum</name>
    <name type="common">Dinoflagellate</name>
    <name type="synonym">Zooxanthella microadriatica</name>
    <dbReference type="NCBI Taxonomy" id="2951"/>
    <lineage>
        <taxon>Eukaryota</taxon>
        <taxon>Sar</taxon>
        <taxon>Alveolata</taxon>
        <taxon>Dinophyceae</taxon>
        <taxon>Suessiales</taxon>
        <taxon>Symbiodiniaceae</taxon>
        <taxon>Symbiodinium</taxon>
    </lineage>
</organism>
<keyword evidence="3" id="KW-0687">Ribonucleoprotein</keyword>
<dbReference type="Gene3D" id="1.10.10.10">
    <property type="entry name" value="Winged helix-like DNA-binding domain superfamily/Winged helix DNA-binding domain"/>
    <property type="match status" value="2"/>
</dbReference>
<dbReference type="GO" id="GO:0006412">
    <property type="term" value="P:translation"/>
    <property type="evidence" value="ECO:0007669"/>
    <property type="project" value="InterPro"/>
</dbReference>
<accession>A0A1Q9C821</accession>
<dbReference type="GO" id="GO:0003723">
    <property type="term" value="F:RNA binding"/>
    <property type="evidence" value="ECO:0007669"/>
    <property type="project" value="TreeGrafter"/>
</dbReference>
<dbReference type="GO" id="GO:0022627">
    <property type="term" value="C:cytosolic small ribosomal subunit"/>
    <property type="evidence" value="ECO:0007669"/>
    <property type="project" value="TreeGrafter"/>
</dbReference>
<protein>
    <submittedName>
        <fullName evidence="4">40S ribosomal protein S19-2</fullName>
    </submittedName>
</protein>
<name>A0A1Q9C821_SYMMI</name>
<evidence type="ECO:0000256" key="1">
    <source>
        <dbReference type="ARBA" id="ARBA00010014"/>
    </source>
</evidence>
<evidence type="ECO:0000313" key="5">
    <source>
        <dbReference type="Proteomes" id="UP000186817"/>
    </source>
</evidence>
<dbReference type="OrthoDB" id="428974at2759"/>
<keyword evidence="5" id="KW-1185">Reference proteome</keyword>
<dbReference type="PANTHER" id="PTHR11710:SF0">
    <property type="entry name" value="40S RIBOSOMAL PROTEIN S19"/>
    <property type="match status" value="1"/>
</dbReference>
<dbReference type="FunFam" id="1.10.10.10:FF:000118">
    <property type="entry name" value="40S ribosomal protein S19"/>
    <property type="match status" value="2"/>
</dbReference>
<evidence type="ECO:0000256" key="3">
    <source>
        <dbReference type="ARBA" id="ARBA00023274"/>
    </source>
</evidence>
<dbReference type="InterPro" id="IPR036388">
    <property type="entry name" value="WH-like_DNA-bd_sf"/>
</dbReference>
<dbReference type="PANTHER" id="PTHR11710">
    <property type="entry name" value="40S RIBOSOMAL PROTEIN S19"/>
    <property type="match status" value="1"/>
</dbReference>
<dbReference type="AlphaFoldDB" id="A0A1Q9C821"/>
<evidence type="ECO:0000256" key="2">
    <source>
        <dbReference type="ARBA" id="ARBA00022980"/>
    </source>
</evidence>
<sequence>MCAAIGFKLGCGRHHFSDISIRHCSRNMSIEVFDNYFKEGRKIVTVKDVEPEQFIKAFSQHLKRQGRFELPKWADVVKTSKAKELPPSDPDWLYVRTASMVRKIYIRKGMGVGAFKKVYGGQKRRGTCTNVFTKSSGKIARYILQQLEDAHACQEMGLVEHDDQGGRMITKEGQRELDTVAVQAAAEELGCGVHRFSYPRPGASGDQAMSIEVFDNYFKEGRKIVTVKDVEPEQFIKAFSQHLKRQGRFELPKWADVVKTSKAKELPPSDPDWLYVRTASMVRKIYIRKGMGVGAFKKVYGGQKRRGTCTNVFTKSSGKIARYILQQLEEMGLVEQDDQGGRMITKEGQRELDTVAVQAAAEEEEED</sequence>
<dbReference type="SMART" id="SM01413">
    <property type="entry name" value="Ribosomal_S19e"/>
    <property type="match status" value="2"/>
</dbReference>
<dbReference type="Proteomes" id="UP000186817">
    <property type="component" value="Unassembled WGS sequence"/>
</dbReference>
<comment type="caution">
    <text evidence="4">The sequence shown here is derived from an EMBL/GenBank/DDBJ whole genome shotgun (WGS) entry which is preliminary data.</text>
</comment>
<dbReference type="Pfam" id="PF01090">
    <property type="entry name" value="Ribosomal_S19e"/>
    <property type="match status" value="2"/>
</dbReference>
<comment type="similarity">
    <text evidence="1">Belongs to the eukaryotic ribosomal protein eS19 family.</text>
</comment>
<dbReference type="GO" id="GO:0003735">
    <property type="term" value="F:structural constituent of ribosome"/>
    <property type="evidence" value="ECO:0007669"/>
    <property type="project" value="InterPro"/>
</dbReference>
<proteinExistence type="inferred from homology"/>
<dbReference type="EMBL" id="LSRX01001530">
    <property type="protein sequence ID" value="OLP79060.1"/>
    <property type="molecule type" value="Genomic_DNA"/>
</dbReference>
<dbReference type="GO" id="GO:0000028">
    <property type="term" value="P:ribosomal small subunit assembly"/>
    <property type="evidence" value="ECO:0007669"/>
    <property type="project" value="TreeGrafter"/>
</dbReference>
<evidence type="ECO:0000313" key="4">
    <source>
        <dbReference type="EMBL" id="OLP79060.1"/>
    </source>
</evidence>
<dbReference type="InterPro" id="IPR001266">
    <property type="entry name" value="Ribosomal_eS19"/>
</dbReference>
<gene>
    <name evidence="4" type="primary">RPS19B</name>
    <name evidence="4" type="ORF">AK812_SmicGene40688</name>
</gene>
<keyword evidence="2 4" id="KW-0689">Ribosomal protein</keyword>
<reference evidence="4 5" key="1">
    <citation type="submission" date="2016-02" db="EMBL/GenBank/DDBJ databases">
        <title>Genome analysis of coral dinoflagellate symbionts highlights evolutionary adaptations to a symbiotic lifestyle.</title>
        <authorList>
            <person name="Aranda M."/>
            <person name="Li Y."/>
            <person name="Liew Y.J."/>
            <person name="Baumgarten S."/>
            <person name="Simakov O."/>
            <person name="Wilson M."/>
            <person name="Piel J."/>
            <person name="Ashoor H."/>
            <person name="Bougouffa S."/>
            <person name="Bajic V.B."/>
            <person name="Ryu T."/>
            <person name="Ravasi T."/>
            <person name="Bayer T."/>
            <person name="Micklem G."/>
            <person name="Kim H."/>
            <person name="Bhak J."/>
            <person name="Lajeunesse T.C."/>
            <person name="Voolstra C.R."/>
        </authorList>
    </citation>
    <scope>NUCLEOTIDE SEQUENCE [LARGE SCALE GENOMIC DNA]</scope>
    <source>
        <strain evidence="4 5">CCMP2467</strain>
    </source>
</reference>
<dbReference type="InterPro" id="IPR036390">
    <property type="entry name" value="WH_DNA-bd_sf"/>
</dbReference>
<dbReference type="SUPFAM" id="SSF46785">
    <property type="entry name" value="Winged helix' DNA-binding domain"/>
    <property type="match status" value="2"/>
</dbReference>